<protein>
    <recommendedName>
        <fullName evidence="4">DUF3267 domain-containing protein</fullName>
    </recommendedName>
</protein>
<gene>
    <name evidence="2" type="ORF">J5A65_00405</name>
</gene>
<feature type="transmembrane region" description="Helical" evidence="1">
    <location>
        <begin position="7"/>
        <end position="28"/>
    </location>
</feature>
<evidence type="ECO:0008006" key="4">
    <source>
        <dbReference type="Google" id="ProtNLM"/>
    </source>
</evidence>
<keyword evidence="3" id="KW-1185">Reference proteome</keyword>
<feature type="transmembrane region" description="Helical" evidence="1">
    <location>
        <begin position="97"/>
        <end position="120"/>
    </location>
</feature>
<dbReference type="Proteomes" id="UP000678513">
    <property type="component" value="Chromosome"/>
</dbReference>
<keyword evidence="1" id="KW-0472">Membrane</keyword>
<evidence type="ECO:0000313" key="3">
    <source>
        <dbReference type="Proteomes" id="UP000678513"/>
    </source>
</evidence>
<reference evidence="2 3" key="1">
    <citation type="submission" date="2021-03" db="EMBL/GenBank/DDBJ databases">
        <title>Human Oral Microbial Genomes.</title>
        <authorList>
            <person name="Johnston C.D."/>
            <person name="Chen T."/>
            <person name="Dewhirst F.E."/>
        </authorList>
    </citation>
    <scope>NUCLEOTIDE SEQUENCE [LARGE SCALE GENOMIC DNA]</scope>
    <source>
        <strain evidence="2 3">DSMZ 100122</strain>
    </source>
</reference>
<feature type="transmembrane region" description="Helical" evidence="1">
    <location>
        <begin position="126"/>
        <end position="145"/>
    </location>
</feature>
<evidence type="ECO:0000313" key="2">
    <source>
        <dbReference type="EMBL" id="QUC08254.1"/>
    </source>
</evidence>
<evidence type="ECO:0000256" key="1">
    <source>
        <dbReference type="SAM" id="Phobius"/>
    </source>
</evidence>
<sequence>MNLYRKIIAAVAKAGSPLLVCSGLFWIGAVVGQLVYGASWLFTLAWRISLVLVGCFWGSFLLHELAHALVICHIPAVKGVVVEQNMLRVSLRPEGALALREAVIISISGPGIPVLIGLLLIIFKVPIILCGIFISHLIFLLPCFGDGKALVMACRQSYRFCRECRDSNDK</sequence>
<dbReference type="RefSeq" id="WP_212323899.1">
    <property type="nucleotide sequence ID" value="NZ_AP024463.1"/>
</dbReference>
<organism evidence="2 3">
    <name type="scientific">Arachnia rubra</name>
    <dbReference type="NCBI Taxonomy" id="1547448"/>
    <lineage>
        <taxon>Bacteria</taxon>
        <taxon>Bacillati</taxon>
        <taxon>Actinomycetota</taxon>
        <taxon>Actinomycetes</taxon>
        <taxon>Propionibacteriales</taxon>
        <taxon>Propionibacteriaceae</taxon>
        <taxon>Arachnia</taxon>
    </lineage>
</organism>
<proteinExistence type="predicted"/>
<feature type="transmembrane region" description="Helical" evidence="1">
    <location>
        <begin position="40"/>
        <end position="62"/>
    </location>
</feature>
<dbReference type="EMBL" id="CP072384">
    <property type="protein sequence ID" value="QUC08254.1"/>
    <property type="molecule type" value="Genomic_DNA"/>
</dbReference>
<accession>A0ABX7Y5W0</accession>
<name>A0ABX7Y5W0_9ACTN</name>
<keyword evidence="1" id="KW-1133">Transmembrane helix</keyword>
<keyword evidence="1" id="KW-0812">Transmembrane</keyword>